<evidence type="ECO:0000313" key="2">
    <source>
        <dbReference type="Proteomes" id="UP001157502"/>
    </source>
</evidence>
<proteinExistence type="predicted"/>
<comment type="caution">
    <text evidence="1">The sequence shown here is derived from an EMBL/GenBank/DDBJ whole genome shotgun (WGS) entry which is preliminary data.</text>
</comment>
<sequence length="221" mass="23978">MNGESSQRHSPGGVDISGIPDPSLTDKNDLKEDNDIVAVTINLNHLSKDEKLKLFKIIEPYDDNMRLLKKQDLPSSVSSLERGLKGPKDMLTNTYSRMQQPVETPAIKVEGLSGQLNAESKINGPTLNGNLPNVTLNTPGTDGGAKFTMPTIGMSGPVMKGADLDGNISIPKVSLSTPKLSTSDASPDLQTPVGKRECINRVRKPWTEWRVEDTKPEPHSP</sequence>
<dbReference type="Proteomes" id="UP001157502">
    <property type="component" value="Chromosome 3"/>
</dbReference>
<keyword evidence="2" id="KW-1185">Reference proteome</keyword>
<accession>A0ACC2HFA5</accession>
<name>A0ACC2HFA5_DALPE</name>
<protein>
    <submittedName>
        <fullName evidence="1">Uncharacterized protein</fullName>
    </submittedName>
</protein>
<dbReference type="EMBL" id="CM055730">
    <property type="protein sequence ID" value="KAJ8014183.1"/>
    <property type="molecule type" value="Genomic_DNA"/>
</dbReference>
<evidence type="ECO:0000313" key="1">
    <source>
        <dbReference type="EMBL" id="KAJ8014183.1"/>
    </source>
</evidence>
<reference evidence="1" key="1">
    <citation type="submission" date="2021-05" db="EMBL/GenBank/DDBJ databases">
        <authorList>
            <person name="Pan Q."/>
            <person name="Jouanno E."/>
            <person name="Zahm M."/>
            <person name="Klopp C."/>
            <person name="Cabau C."/>
            <person name="Louis A."/>
            <person name="Berthelot C."/>
            <person name="Parey E."/>
            <person name="Roest Crollius H."/>
            <person name="Montfort J."/>
            <person name="Robinson-Rechavi M."/>
            <person name="Bouchez O."/>
            <person name="Lampietro C."/>
            <person name="Lopez Roques C."/>
            <person name="Donnadieu C."/>
            <person name="Postlethwait J."/>
            <person name="Bobe J."/>
            <person name="Dillon D."/>
            <person name="Chandos A."/>
            <person name="von Hippel F."/>
            <person name="Guiguen Y."/>
        </authorList>
    </citation>
    <scope>NUCLEOTIDE SEQUENCE</scope>
    <source>
        <strain evidence="1">YG-Jan2019</strain>
    </source>
</reference>
<gene>
    <name evidence="1" type="ORF">DPEC_G00037600</name>
</gene>
<organism evidence="1 2">
    <name type="scientific">Dallia pectoralis</name>
    <name type="common">Alaska blackfish</name>
    <dbReference type="NCBI Taxonomy" id="75939"/>
    <lineage>
        <taxon>Eukaryota</taxon>
        <taxon>Metazoa</taxon>
        <taxon>Chordata</taxon>
        <taxon>Craniata</taxon>
        <taxon>Vertebrata</taxon>
        <taxon>Euteleostomi</taxon>
        <taxon>Actinopterygii</taxon>
        <taxon>Neopterygii</taxon>
        <taxon>Teleostei</taxon>
        <taxon>Protacanthopterygii</taxon>
        <taxon>Esociformes</taxon>
        <taxon>Umbridae</taxon>
        <taxon>Dallia</taxon>
    </lineage>
</organism>